<dbReference type="Gene3D" id="3.10.180.10">
    <property type="entry name" value="2,3-Dihydroxybiphenyl 1,2-Dioxygenase, domain 1"/>
    <property type="match status" value="1"/>
</dbReference>
<dbReference type="InterPro" id="IPR029068">
    <property type="entry name" value="Glyas_Bleomycin-R_OHBP_Dase"/>
</dbReference>
<evidence type="ECO:0000259" key="1">
    <source>
        <dbReference type="Pfam" id="PF06983"/>
    </source>
</evidence>
<name>A0A2A7S931_BURGA</name>
<dbReference type="PANTHER" id="PTHR33990">
    <property type="entry name" value="PROTEIN YJDN-RELATED"/>
    <property type="match status" value="1"/>
</dbReference>
<dbReference type="Pfam" id="PF06983">
    <property type="entry name" value="3-dmu-9_3-mt"/>
    <property type="match status" value="1"/>
</dbReference>
<dbReference type="InterPro" id="IPR009725">
    <property type="entry name" value="3_dmu_93_MTrfase"/>
</dbReference>
<dbReference type="AlphaFoldDB" id="A0A2A7S931"/>
<dbReference type="Proteomes" id="UP000220629">
    <property type="component" value="Unassembled WGS sequence"/>
</dbReference>
<dbReference type="EMBL" id="PDDY01000004">
    <property type="protein sequence ID" value="PEH39953.1"/>
    <property type="molecule type" value="Genomic_DNA"/>
</dbReference>
<evidence type="ECO:0000313" key="2">
    <source>
        <dbReference type="EMBL" id="PEH39953.1"/>
    </source>
</evidence>
<dbReference type="RefSeq" id="WP_096749900.1">
    <property type="nucleotide sequence ID" value="NZ_CADEPO010000030.1"/>
</dbReference>
<accession>A0A2A7S931</accession>
<dbReference type="CDD" id="cd06588">
    <property type="entry name" value="PhnB_like"/>
    <property type="match status" value="1"/>
</dbReference>
<comment type="caution">
    <text evidence="2">The sequence shown here is derived from an EMBL/GenBank/DDBJ whole genome shotgun (WGS) entry which is preliminary data.</text>
</comment>
<proteinExistence type="predicted"/>
<sequence length="173" mass="18586">MTSIPATAQPSIQRITPFLWFDQEAEAAANFYVSVFDDSRITRVARYGKEGARAAGQPEGTVMTVAFELAGQGFSAINGGPVFRISPAVSFVVNCRTQDEIDRYWASLAEGGEAGAQQCGWLKDRFGVSWQIVPVQLPALLGEADAARAGRVMAALMNMKKLDLAELERAAAG</sequence>
<protein>
    <submittedName>
        <fullName evidence="2">VOC family protein</fullName>
    </submittedName>
</protein>
<gene>
    <name evidence="2" type="ORF">CRM94_37670</name>
</gene>
<organism evidence="2 3">
    <name type="scientific">Burkholderia gladioli</name>
    <name type="common">Pseudomonas marginata</name>
    <name type="synonym">Phytomonas marginata</name>
    <dbReference type="NCBI Taxonomy" id="28095"/>
    <lineage>
        <taxon>Bacteria</taxon>
        <taxon>Pseudomonadati</taxon>
        <taxon>Pseudomonadota</taxon>
        <taxon>Betaproteobacteria</taxon>
        <taxon>Burkholderiales</taxon>
        <taxon>Burkholderiaceae</taxon>
        <taxon>Burkholderia</taxon>
    </lineage>
</organism>
<reference evidence="3" key="1">
    <citation type="submission" date="2017-09" db="EMBL/GenBank/DDBJ databases">
        <title>FDA dAtabase for Regulatory Grade micrObial Sequences (FDA-ARGOS): Supporting development and validation of Infectious Disease Dx tests.</title>
        <authorList>
            <person name="Minogue T."/>
            <person name="Wolcott M."/>
            <person name="Wasieloski L."/>
            <person name="Aguilar W."/>
            <person name="Moore D."/>
            <person name="Tallon L."/>
            <person name="Sadzewicz L."/>
            <person name="Ott S."/>
            <person name="Zhao X."/>
            <person name="Nagaraj S."/>
            <person name="Vavikolanu K."/>
            <person name="Aluvathingal J."/>
            <person name="Nadendla S."/>
            <person name="Sichtig H."/>
        </authorList>
    </citation>
    <scope>NUCLEOTIDE SEQUENCE [LARGE SCALE GENOMIC DNA]</scope>
    <source>
        <strain evidence="3">FDAARGOS_390</strain>
    </source>
</reference>
<evidence type="ECO:0000313" key="3">
    <source>
        <dbReference type="Proteomes" id="UP000220629"/>
    </source>
</evidence>
<feature type="domain" description="PhnB-like" evidence="1">
    <location>
        <begin position="13"/>
        <end position="133"/>
    </location>
</feature>
<dbReference type="PIRSF" id="PIRSF021700">
    <property type="entry name" value="3_dmu_93_MTrfase"/>
    <property type="match status" value="1"/>
</dbReference>
<dbReference type="InterPro" id="IPR028973">
    <property type="entry name" value="PhnB-like"/>
</dbReference>
<dbReference type="SUPFAM" id="SSF54593">
    <property type="entry name" value="Glyoxalase/Bleomycin resistance protein/Dihydroxybiphenyl dioxygenase"/>
    <property type="match status" value="1"/>
</dbReference>